<proteinExistence type="predicted"/>
<dbReference type="EMBL" id="CAACVS010000131">
    <property type="protein sequence ID" value="VEU37572.1"/>
    <property type="molecule type" value="Genomic_DNA"/>
</dbReference>
<name>A0A448Z6B1_9STRA</name>
<feature type="compositionally biased region" description="Basic and acidic residues" evidence="1">
    <location>
        <begin position="120"/>
        <end position="133"/>
    </location>
</feature>
<feature type="region of interest" description="Disordered" evidence="1">
    <location>
        <begin position="120"/>
        <end position="150"/>
    </location>
</feature>
<feature type="region of interest" description="Disordered" evidence="1">
    <location>
        <begin position="32"/>
        <end position="55"/>
    </location>
</feature>
<dbReference type="Proteomes" id="UP000291116">
    <property type="component" value="Unassembled WGS sequence"/>
</dbReference>
<feature type="compositionally biased region" description="Basic residues" evidence="1">
    <location>
        <begin position="41"/>
        <end position="55"/>
    </location>
</feature>
<sequence>MVVLEAAAIGAASYGIYKGGEAGIQKGKDCRKEFKREQKRSSQRSVLHQKTRSRSSRIAEIVQMKNGKNEASAAAVTSARGAGTGSGFLHATSFASRLKSANEASTDIDDRHRAVMETLRASRKEESKKEAKTKVGSKLKKALTNPFKKK</sequence>
<evidence type="ECO:0000256" key="1">
    <source>
        <dbReference type="SAM" id="MobiDB-lite"/>
    </source>
</evidence>
<evidence type="ECO:0000313" key="3">
    <source>
        <dbReference type="Proteomes" id="UP000291116"/>
    </source>
</evidence>
<protein>
    <submittedName>
        <fullName evidence="2">Uncharacterized protein</fullName>
    </submittedName>
</protein>
<gene>
    <name evidence="2" type="ORF">PSNMU_V1.4_AUG-EV-PASAV3_0043760</name>
</gene>
<dbReference type="AlphaFoldDB" id="A0A448Z6B1"/>
<keyword evidence="3" id="KW-1185">Reference proteome</keyword>
<evidence type="ECO:0000313" key="2">
    <source>
        <dbReference type="EMBL" id="VEU37572.1"/>
    </source>
</evidence>
<organism evidence="2 3">
    <name type="scientific">Pseudo-nitzschia multistriata</name>
    <dbReference type="NCBI Taxonomy" id="183589"/>
    <lineage>
        <taxon>Eukaryota</taxon>
        <taxon>Sar</taxon>
        <taxon>Stramenopiles</taxon>
        <taxon>Ochrophyta</taxon>
        <taxon>Bacillariophyta</taxon>
        <taxon>Bacillariophyceae</taxon>
        <taxon>Bacillariophycidae</taxon>
        <taxon>Bacillariales</taxon>
        <taxon>Bacillariaceae</taxon>
        <taxon>Pseudo-nitzschia</taxon>
    </lineage>
</organism>
<feature type="compositionally biased region" description="Basic residues" evidence="1">
    <location>
        <begin position="135"/>
        <end position="150"/>
    </location>
</feature>
<reference evidence="2 3" key="1">
    <citation type="submission" date="2019-01" db="EMBL/GenBank/DDBJ databases">
        <authorList>
            <person name="Ferrante I. M."/>
        </authorList>
    </citation>
    <scope>NUCLEOTIDE SEQUENCE [LARGE SCALE GENOMIC DNA]</scope>
    <source>
        <strain evidence="2 3">B856</strain>
    </source>
</reference>
<dbReference type="OrthoDB" id="10623580at2759"/>
<accession>A0A448Z6B1</accession>